<accession>A0A1Y6B4Z8</accession>
<dbReference type="Gene3D" id="3.40.50.1820">
    <property type="entry name" value="alpha/beta hydrolase"/>
    <property type="match status" value="1"/>
</dbReference>
<protein>
    <submittedName>
        <fullName evidence="2">Lysophospholipase, alpha-beta hydrolase superfamily</fullName>
    </submittedName>
</protein>
<dbReference type="InterPro" id="IPR022742">
    <property type="entry name" value="Hydrolase_4"/>
</dbReference>
<sequence>MQAFTLDAADGEILRGWCWLPVTAPRAVVLIVHGMGEHAARYRRFADRLAEAGYAVYAHDQRGHGERPRRRGWFAAEEGWNKVVDDVDTVRAHAAARHPGVPLLLFGHSMGSFVSRAYLLRHGQGLAGLVLSATGYRQAWLARLMRRVAGLAGRRGGMTTPSRGMSRLVFGSFNLSFLPARTTVDWLTRDPAEVDRYLADPLCGFDFTPALWQDLFGGIIALEAGEKRGRDLPHCPVLLMTGSRDPVSLGRYALRQLARRYRRAGLDDITLRVYPGGRHEMLNEINREAVTADILAWMARVGVAGRTG</sequence>
<dbReference type="AlphaFoldDB" id="A0A1Y6B4Z8"/>
<dbReference type="PIRSF" id="PIRSF037442">
    <property type="entry name" value="UCP037442_abhydr"/>
    <property type="match status" value="1"/>
</dbReference>
<dbReference type="InterPro" id="IPR029058">
    <property type="entry name" value="AB_hydrolase_fold"/>
</dbReference>
<name>A0A1Y6B4Z8_9NEIS</name>
<proteinExistence type="predicted"/>
<dbReference type="EMBL" id="FXAG01000001">
    <property type="protein sequence ID" value="SME92426.1"/>
    <property type="molecule type" value="Genomic_DNA"/>
</dbReference>
<dbReference type="Proteomes" id="UP000192920">
    <property type="component" value="Unassembled WGS sequence"/>
</dbReference>
<organism evidence="2 3">
    <name type="scientific">Pseudogulbenkiania subflava DSM 22618</name>
    <dbReference type="NCBI Taxonomy" id="1123014"/>
    <lineage>
        <taxon>Bacteria</taxon>
        <taxon>Pseudomonadati</taxon>
        <taxon>Pseudomonadota</taxon>
        <taxon>Betaproteobacteria</taxon>
        <taxon>Neisseriales</taxon>
        <taxon>Chromobacteriaceae</taxon>
        <taxon>Pseudogulbenkiania</taxon>
    </lineage>
</organism>
<dbReference type="InterPro" id="IPR017208">
    <property type="entry name" value="UCP037442_abhydr"/>
</dbReference>
<dbReference type="RefSeq" id="WP_085274476.1">
    <property type="nucleotide sequence ID" value="NZ_FXAG01000001.1"/>
</dbReference>
<evidence type="ECO:0000259" key="1">
    <source>
        <dbReference type="Pfam" id="PF12146"/>
    </source>
</evidence>
<dbReference type="Pfam" id="PF12146">
    <property type="entry name" value="Hydrolase_4"/>
    <property type="match status" value="1"/>
</dbReference>
<dbReference type="InterPro" id="IPR051044">
    <property type="entry name" value="MAG_DAG_Lipase"/>
</dbReference>
<keyword evidence="2" id="KW-0378">Hydrolase</keyword>
<dbReference type="PANTHER" id="PTHR11614">
    <property type="entry name" value="PHOSPHOLIPASE-RELATED"/>
    <property type="match status" value="1"/>
</dbReference>
<gene>
    <name evidence="2" type="ORF">SAMN02745746_00075</name>
</gene>
<dbReference type="SUPFAM" id="SSF53474">
    <property type="entry name" value="alpha/beta-Hydrolases"/>
    <property type="match status" value="1"/>
</dbReference>
<evidence type="ECO:0000313" key="3">
    <source>
        <dbReference type="Proteomes" id="UP000192920"/>
    </source>
</evidence>
<reference evidence="3" key="1">
    <citation type="submission" date="2017-04" db="EMBL/GenBank/DDBJ databases">
        <authorList>
            <person name="Varghese N."/>
            <person name="Submissions S."/>
        </authorList>
    </citation>
    <scope>NUCLEOTIDE SEQUENCE [LARGE SCALE GENOMIC DNA]</scope>
    <source>
        <strain evidence="3">DSM 22618</strain>
    </source>
</reference>
<keyword evidence="3" id="KW-1185">Reference proteome</keyword>
<feature type="domain" description="Serine aminopeptidase S33" evidence="1">
    <location>
        <begin position="24"/>
        <end position="285"/>
    </location>
</feature>
<dbReference type="STRING" id="1123014.SAMN02745746_00075"/>
<evidence type="ECO:0000313" key="2">
    <source>
        <dbReference type="EMBL" id="SME92426.1"/>
    </source>
</evidence>
<dbReference type="GO" id="GO:0016787">
    <property type="term" value="F:hydrolase activity"/>
    <property type="evidence" value="ECO:0007669"/>
    <property type="project" value="UniProtKB-KW"/>
</dbReference>